<dbReference type="FunFam" id="2.40.30.30:FF:000002">
    <property type="entry name" value="Riboflavin kinase, putative"/>
    <property type="match status" value="1"/>
</dbReference>
<keyword evidence="5" id="KW-0285">Flavoprotein</keyword>
<keyword evidence="10 19" id="KW-0418">Kinase</keyword>
<dbReference type="KEGG" id="ccin:107262851"/>
<evidence type="ECO:0000256" key="12">
    <source>
        <dbReference type="ARBA" id="ARBA00022840"/>
    </source>
</evidence>
<evidence type="ECO:0000313" key="19">
    <source>
        <dbReference type="RefSeq" id="XP_015584955.1"/>
    </source>
</evidence>
<comment type="cofactor">
    <cofactor evidence="1">
        <name>Zn(2+)</name>
        <dbReference type="ChEBI" id="CHEBI:29105"/>
    </cofactor>
</comment>
<protein>
    <recommendedName>
        <fullName evidence="4">Riboflavin kinase</fullName>
        <ecNumber evidence="3">2.7.1.26</ecNumber>
    </recommendedName>
    <alternativeName>
        <fullName evidence="16">ATP:riboflavin 5'-phosphotransferase</fullName>
    </alternativeName>
    <alternativeName>
        <fullName evidence="13">Flavokinase</fullName>
    </alternativeName>
</protein>
<evidence type="ECO:0000259" key="17">
    <source>
        <dbReference type="SMART" id="SM00904"/>
    </source>
</evidence>
<keyword evidence="9" id="KW-0547">Nucleotide-binding</keyword>
<dbReference type="GO" id="GO:0046872">
    <property type="term" value="F:metal ion binding"/>
    <property type="evidence" value="ECO:0007669"/>
    <property type="project" value="UniProtKB-KW"/>
</dbReference>
<dbReference type="RefSeq" id="XP_015584955.1">
    <property type="nucleotide sequence ID" value="XM_015729469.2"/>
</dbReference>
<dbReference type="InterPro" id="IPR015865">
    <property type="entry name" value="Riboflavin_kinase_bac/euk"/>
</dbReference>
<evidence type="ECO:0000256" key="4">
    <source>
        <dbReference type="ARBA" id="ARBA00017394"/>
    </source>
</evidence>
<reference evidence="19" key="1">
    <citation type="submission" date="2025-08" db="UniProtKB">
        <authorList>
            <consortium name="RefSeq"/>
        </authorList>
    </citation>
    <scope>IDENTIFICATION</scope>
</reference>
<name>A0AAJ7BFP3_CEPCN</name>
<evidence type="ECO:0000256" key="2">
    <source>
        <dbReference type="ARBA" id="ARBA00005201"/>
    </source>
</evidence>
<gene>
    <name evidence="19" type="primary">LOC107262851</name>
</gene>
<dbReference type="Gene3D" id="2.40.30.30">
    <property type="entry name" value="Riboflavin kinase-like"/>
    <property type="match status" value="1"/>
</dbReference>
<evidence type="ECO:0000256" key="9">
    <source>
        <dbReference type="ARBA" id="ARBA00022741"/>
    </source>
</evidence>
<dbReference type="Proteomes" id="UP000694920">
    <property type="component" value="Unplaced"/>
</dbReference>
<dbReference type="GeneID" id="107262851"/>
<evidence type="ECO:0000256" key="10">
    <source>
        <dbReference type="ARBA" id="ARBA00022777"/>
    </source>
</evidence>
<keyword evidence="18" id="KW-1185">Reference proteome</keyword>
<keyword evidence="12" id="KW-0067">ATP-binding</keyword>
<dbReference type="InterPro" id="IPR023468">
    <property type="entry name" value="Riboflavin_kinase"/>
</dbReference>
<evidence type="ECO:0000256" key="3">
    <source>
        <dbReference type="ARBA" id="ARBA00012105"/>
    </source>
</evidence>
<dbReference type="PANTHER" id="PTHR22749">
    <property type="entry name" value="RIBOFLAVIN KINASE/FMN ADENYLYLTRANSFERASE"/>
    <property type="match status" value="1"/>
</dbReference>
<evidence type="ECO:0000256" key="15">
    <source>
        <dbReference type="ARBA" id="ARBA00054097"/>
    </source>
</evidence>
<evidence type="ECO:0000256" key="5">
    <source>
        <dbReference type="ARBA" id="ARBA00022630"/>
    </source>
</evidence>
<comment type="catalytic activity">
    <reaction evidence="14">
        <text>riboflavin + ATP = FMN + ADP + H(+)</text>
        <dbReference type="Rhea" id="RHEA:14357"/>
        <dbReference type="ChEBI" id="CHEBI:15378"/>
        <dbReference type="ChEBI" id="CHEBI:30616"/>
        <dbReference type="ChEBI" id="CHEBI:57986"/>
        <dbReference type="ChEBI" id="CHEBI:58210"/>
        <dbReference type="ChEBI" id="CHEBI:456216"/>
        <dbReference type="EC" id="2.7.1.26"/>
    </reaction>
    <physiologicalReaction direction="left-to-right" evidence="14">
        <dbReference type="Rhea" id="RHEA:14358"/>
    </physiologicalReaction>
</comment>
<keyword evidence="11" id="KW-0862">Zinc</keyword>
<dbReference type="GO" id="GO:0005739">
    <property type="term" value="C:mitochondrion"/>
    <property type="evidence" value="ECO:0007669"/>
    <property type="project" value="TreeGrafter"/>
</dbReference>
<evidence type="ECO:0000256" key="8">
    <source>
        <dbReference type="ARBA" id="ARBA00022723"/>
    </source>
</evidence>
<sequence length="153" mass="17509">MFGPGLPHFAVGQIVKGFGRGSKDLGIPTANYPLEVVKSLPNEIATGIYYGWASVDRGNVYKMVMSIGWNPFYKNVHKSMETHIMHKYDRDLYGSELRVAVLAYLRPEKDFASLEDMIKEIKNDIEIAEESLDRPEYAAYRTHYFFCQENSSD</sequence>
<dbReference type="AlphaFoldDB" id="A0AAJ7BFP3"/>
<dbReference type="Pfam" id="PF01687">
    <property type="entry name" value="Flavokinase"/>
    <property type="match status" value="1"/>
</dbReference>
<evidence type="ECO:0000256" key="11">
    <source>
        <dbReference type="ARBA" id="ARBA00022833"/>
    </source>
</evidence>
<dbReference type="PANTHER" id="PTHR22749:SF6">
    <property type="entry name" value="RIBOFLAVIN KINASE"/>
    <property type="match status" value="1"/>
</dbReference>
<dbReference type="GO" id="GO:0005524">
    <property type="term" value="F:ATP binding"/>
    <property type="evidence" value="ECO:0007669"/>
    <property type="project" value="UniProtKB-KW"/>
</dbReference>
<proteinExistence type="predicted"/>
<dbReference type="SMART" id="SM00904">
    <property type="entry name" value="Flavokinase"/>
    <property type="match status" value="1"/>
</dbReference>
<keyword evidence="8" id="KW-0479">Metal-binding</keyword>
<dbReference type="GO" id="GO:0008531">
    <property type="term" value="F:riboflavin kinase activity"/>
    <property type="evidence" value="ECO:0007669"/>
    <property type="project" value="UniProtKB-EC"/>
</dbReference>
<keyword evidence="6" id="KW-0288">FMN</keyword>
<evidence type="ECO:0000256" key="14">
    <source>
        <dbReference type="ARBA" id="ARBA00050912"/>
    </source>
</evidence>
<evidence type="ECO:0000256" key="16">
    <source>
        <dbReference type="ARBA" id="ARBA00077632"/>
    </source>
</evidence>
<keyword evidence="7" id="KW-0808">Transferase</keyword>
<comment type="function">
    <text evidence="15">Catalyzes the phosphorylation of riboflavin (vitamin B2) to form flavin-mononucleotide (FMN), hence rate-limiting enzyme in the synthesis of FAD. Essential for TNF-induced reactive oxygen species (ROS) production. Through its interaction with both TNFRSF1A and CYBA, physically and functionally couples TNFRSF1A to NADPH oxidase. TNF-activation of RFK may enhance the incorporation of FAD in NADPH oxidase, a critical step for the assembly and activation of NADPH oxidase.</text>
</comment>
<evidence type="ECO:0000256" key="6">
    <source>
        <dbReference type="ARBA" id="ARBA00022643"/>
    </source>
</evidence>
<dbReference type="GO" id="GO:0009398">
    <property type="term" value="P:FMN biosynthetic process"/>
    <property type="evidence" value="ECO:0007669"/>
    <property type="project" value="TreeGrafter"/>
</dbReference>
<comment type="pathway">
    <text evidence="2">Cofactor biosynthesis; FMN biosynthesis; FMN from riboflavin (ATP route): step 1/1.</text>
</comment>
<organism evidence="18 19">
    <name type="scientific">Cephus cinctus</name>
    <name type="common">Wheat stem sawfly</name>
    <dbReference type="NCBI Taxonomy" id="211228"/>
    <lineage>
        <taxon>Eukaryota</taxon>
        <taxon>Metazoa</taxon>
        <taxon>Ecdysozoa</taxon>
        <taxon>Arthropoda</taxon>
        <taxon>Hexapoda</taxon>
        <taxon>Insecta</taxon>
        <taxon>Pterygota</taxon>
        <taxon>Neoptera</taxon>
        <taxon>Endopterygota</taxon>
        <taxon>Hymenoptera</taxon>
        <taxon>Cephoidea</taxon>
        <taxon>Cephidae</taxon>
        <taxon>Cephus</taxon>
    </lineage>
</organism>
<dbReference type="InterPro" id="IPR023465">
    <property type="entry name" value="Riboflavin_kinase_dom_sf"/>
</dbReference>
<evidence type="ECO:0000256" key="1">
    <source>
        <dbReference type="ARBA" id="ARBA00001947"/>
    </source>
</evidence>
<evidence type="ECO:0000256" key="7">
    <source>
        <dbReference type="ARBA" id="ARBA00022679"/>
    </source>
</evidence>
<dbReference type="GO" id="GO:0009231">
    <property type="term" value="P:riboflavin biosynthetic process"/>
    <property type="evidence" value="ECO:0007669"/>
    <property type="project" value="InterPro"/>
</dbReference>
<dbReference type="SUPFAM" id="SSF82114">
    <property type="entry name" value="Riboflavin kinase-like"/>
    <property type="match status" value="1"/>
</dbReference>
<accession>A0AAJ7BFP3</accession>
<evidence type="ECO:0000256" key="13">
    <source>
        <dbReference type="ARBA" id="ARBA00029789"/>
    </source>
</evidence>
<dbReference type="EC" id="2.7.1.26" evidence="3"/>
<evidence type="ECO:0000313" key="18">
    <source>
        <dbReference type="Proteomes" id="UP000694920"/>
    </source>
</evidence>
<feature type="domain" description="Riboflavin kinase" evidence="17">
    <location>
        <begin position="3"/>
        <end position="133"/>
    </location>
</feature>